<dbReference type="AlphaFoldDB" id="A0A9W7MRM7"/>
<sequence>MFVNTLRGILFDRLINNTTQNFSDMVKTGESIEVAIKRERIESGESSRTNYKRKDSEVNVVGMYNAPKNFTISQPKNTTRGGQGPNNKESRHPRKENEKMTFTHLPIPYAELYTQLHKADLVIPYYVTPYEQPLPAWYDGKVNCEYHAGIPGHSIENCIAFKKFVQI</sequence>
<dbReference type="OrthoDB" id="999492at2759"/>
<dbReference type="PANTHER" id="PTHR32108">
    <property type="entry name" value="DNA-DIRECTED RNA POLYMERASE SUBUNIT ALPHA"/>
    <property type="match status" value="1"/>
</dbReference>
<keyword evidence="3" id="KW-1185">Reference proteome</keyword>
<reference evidence="2" key="1">
    <citation type="submission" date="2023-05" db="EMBL/GenBank/DDBJ databases">
        <title>Genome and transcriptome analyses reveal genes involved in the formation of fine ridges on petal epidermal cells in Hibiscus trionum.</title>
        <authorList>
            <person name="Koshimizu S."/>
            <person name="Masuda S."/>
            <person name="Ishii T."/>
            <person name="Shirasu K."/>
            <person name="Hoshino A."/>
            <person name="Arita M."/>
        </authorList>
    </citation>
    <scope>NUCLEOTIDE SEQUENCE</scope>
    <source>
        <strain evidence="2">Hamamatsu line</strain>
    </source>
</reference>
<name>A0A9W7MRM7_HIBTR</name>
<evidence type="ECO:0008006" key="4">
    <source>
        <dbReference type="Google" id="ProtNLM"/>
    </source>
</evidence>
<evidence type="ECO:0000313" key="2">
    <source>
        <dbReference type="EMBL" id="GMJ15353.1"/>
    </source>
</evidence>
<gene>
    <name evidence="2" type="ORF">HRI_005204500</name>
</gene>
<dbReference type="EMBL" id="BSYR01000077">
    <property type="protein sequence ID" value="GMJ15353.1"/>
    <property type="molecule type" value="Genomic_DNA"/>
</dbReference>
<feature type="compositionally biased region" description="Polar residues" evidence="1">
    <location>
        <begin position="68"/>
        <end position="80"/>
    </location>
</feature>
<organism evidence="2 3">
    <name type="scientific">Hibiscus trionum</name>
    <name type="common">Flower of an hour</name>
    <dbReference type="NCBI Taxonomy" id="183268"/>
    <lineage>
        <taxon>Eukaryota</taxon>
        <taxon>Viridiplantae</taxon>
        <taxon>Streptophyta</taxon>
        <taxon>Embryophyta</taxon>
        <taxon>Tracheophyta</taxon>
        <taxon>Spermatophyta</taxon>
        <taxon>Magnoliopsida</taxon>
        <taxon>eudicotyledons</taxon>
        <taxon>Gunneridae</taxon>
        <taxon>Pentapetalae</taxon>
        <taxon>rosids</taxon>
        <taxon>malvids</taxon>
        <taxon>Malvales</taxon>
        <taxon>Malvaceae</taxon>
        <taxon>Malvoideae</taxon>
        <taxon>Hibiscus</taxon>
    </lineage>
</organism>
<evidence type="ECO:0000313" key="3">
    <source>
        <dbReference type="Proteomes" id="UP001165190"/>
    </source>
</evidence>
<proteinExistence type="predicted"/>
<accession>A0A9W7MRM7</accession>
<comment type="caution">
    <text evidence="2">The sequence shown here is derived from an EMBL/GenBank/DDBJ whole genome shotgun (WGS) entry which is preliminary data.</text>
</comment>
<evidence type="ECO:0000256" key="1">
    <source>
        <dbReference type="SAM" id="MobiDB-lite"/>
    </source>
</evidence>
<dbReference type="PANTHER" id="PTHR32108:SF5">
    <property type="entry name" value="DYNACTIN SUBUNIT 1-LIKE"/>
    <property type="match status" value="1"/>
</dbReference>
<feature type="region of interest" description="Disordered" evidence="1">
    <location>
        <begin position="68"/>
        <end position="96"/>
    </location>
</feature>
<protein>
    <recommendedName>
        <fullName evidence="4">Gag-pol polyprotein</fullName>
    </recommendedName>
</protein>
<dbReference type="Proteomes" id="UP001165190">
    <property type="component" value="Unassembled WGS sequence"/>
</dbReference>